<keyword evidence="6" id="KW-0238">DNA-binding</keyword>
<dbReference type="InterPro" id="IPR051140">
    <property type="entry name" value="GATA_TF"/>
</dbReference>
<evidence type="ECO:0000313" key="13">
    <source>
        <dbReference type="Proteomes" id="UP000827721"/>
    </source>
</evidence>
<feature type="region of interest" description="Disordered" evidence="10">
    <location>
        <begin position="121"/>
        <end position="154"/>
    </location>
</feature>
<comment type="caution">
    <text evidence="12">The sequence shown here is derived from an EMBL/GenBank/DDBJ whole genome shotgun (WGS) entry which is preliminary data.</text>
</comment>
<evidence type="ECO:0000256" key="6">
    <source>
        <dbReference type="ARBA" id="ARBA00023125"/>
    </source>
</evidence>
<dbReference type="InterPro" id="IPR000679">
    <property type="entry name" value="Znf_GATA"/>
</dbReference>
<accession>A0ABQ8HPP1</accession>
<evidence type="ECO:0000256" key="9">
    <source>
        <dbReference type="PROSITE-ProRule" id="PRU00094"/>
    </source>
</evidence>
<dbReference type="SMART" id="SM00401">
    <property type="entry name" value="ZnF_GATA"/>
    <property type="match status" value="1"/>
</dbReference>
<dbReference type="Pfam" id="PF00320">
    <property type="entry name" value="GATA"/>
    <property type="match status" value="1"/>
</dbReference>
<sequence>MLSISAPYSMLYQTHHPQYFLQIQQSFSFTSSISPLSPTKTLKTSPLSSSSFSPVQEMEGVEGACLRKEMAVKSSPRGVFYEEEDDDDGMWTATNSQKGACFDEFSVDDLLDFSNEDGLIEQQQQQQQGEQTLHEAEHKSQGSSVTAQKQQEQRKHEEIFNFDDFGPIPVGDLAVPVDDVANLEWLSHFVEDSFSEYSAPFPAGTIPAKPKENGSEPATPAARTKDCFRSPVPAKARSKRSRSGGRVWSLGSPPSLTDSSSSSTSPGSSSPSSPLLIYINHPGSVCIEPAQPFSWEKKPPGKRQKKKSAGEVAGDRDIHGGGATSAITKLERRCSHCAVHKTPQWRTGPFGPKTLCNACGVRYKSGRLLPEYRPACSPTFSSERHSNHHRKVLEMRRQKETLDEAEPGLAPQVVPSF</sequence>
<keyword evidence="4" id="KW-0862">Zinc</keyword>
<keyword evidence="13" id="KW-1185">Reference proteome</keyword>
<dbReference type="PANTHER" id="PTHR45658:SF92">
    <property type="entry name" value="GATA TRANSCRIPTION FACTOR 5"/>
    <property type="match status" value="1"/>
</dbReference>
<feature type="compositionally biased region" description="Low complexity" evidence="10">
    <location>
        <begin position="244"/>
        <end position="274"/>
    </location>
</feature>
<feature type="domain" description="GATA-type" evidence="11">
    <location>
        <begin position="328"/>
        <end position="364"/>
    </location>
</feature>
<dbReference type="PROSITE" id="PS50114">
    <property type="entry name" value="GATA_ZN_FINGER_2"/>
    <property type="match status" value="1"/>
</dbReference>
<evidence type="ECO:0000256" key="4">
    <source>
        <dbReference type="ARBA" id="ARBA00022833"/>
    </source>
</evidence>
<dbReference type="CDD" id="cd00202">
    <property type="entry name" value="ZnF_GATA"/>
    <property type="match status" value="1"/>
</dbReference>
<evidence type="ECO:0000256" key="3">
    <source>
        <dbReference type="ARBA" id="ARBA00022771"/>
    </source>
</evidence>
<keyword evidence="7" id="KW-0010">Activator</keyword>
<evidence type="ECO:0000256" key="1">
    <source>
        <dbReference type="ARBA" id="ARBA00005694"/>
    </source>
</evidence>
<feature type="compositionally biased region" description="Polar residues" evidence="10">
    <location>
        <begin position="141"/>
        <end position="150"/>
    </location>
</feature>
<dbReference type="EMBL" id="JAFEMO010000008">
    <property type="protein sequence ID" value="KAH7566315.1"/>
    <property type="molecule type" value="Genomic_DNA"/>
</dbReference>
<evidence type="ECO:0000256" key="8">
    <source>
        <dbReference type="ARBA" id="ARBA00023163"/>
    </source>
</evidence>
<evidence type="ECO:0000256" key="5">
    <source>
        <dbReference type="ARBA" id="ARBA00023015"/>
    </source>
</evidence>
<evidence type="ECO:0000256" key="10">
    <source>
        <dbReference type="SAM" id="MobiDB-lite"/>
    </source>
</evidence>
<organism evidence="12 13">
    <name type="scientific">Xanthoceras sorbifolium</name>
    <dbReference type="NCBI Taxonomy" id="99658"/>
    <lineage>
        <taxon>Eukaryota</taxon>
        <taxon>Viridiplantae</taxon>
        <taxon>Streptophyta</taxon>
        <taxon>Embryophyta</taxon>
        <taxon>Tracheophyta</taxon>
        <taxon>Spermatophyta</taxon>
        <taxon>Magnoliopsida</taxon>
        <taxon>eudicotyledons</taxon>
        <taxon>Gunneridae</taxon>
        <taxon>Pentapetalae</taxon>
        <taxon>rosids</taxon>
        <taxon>malvids</taxon>
        <taxon>Sapindales</taxon>
        <taxon>Sapindaceae</taxon>
        <taxon>Xanthoceroideae</taxon>
        <taxon>Xanthoceras</taxon>
    </lineage>
</organism>
<comment type="similarity">
    <text evidence="1">Belongs to the type IV zinc-finger family. Class A subfamily.</text>
</comment>
<evidence type="ECO:0000313" key="12">
    <source>
        <dbReference type="EMBL" id="KAH7566315.1"/>
    </source>
</evidence>
<dbReference type="SUPFAM" id="SSF57716">
    <property type="entry name" value="Glucocorticoid receptor-like (DNA-binding domain)"/>
    <property type="match status" value="1"/>
</dbReference>
<reference evidence="12 13" key="1">
    <citation type="submission" date="2021-02" db="EMBL/GenBank/DDBJ databases">
        <title>Plant Genome Project.</title>
        <authorList>
            <person name="Zhang R.-G."/>
        </authorList>
    </citation>
    <scope>NUCLEOTIDE SEQUENCE [LARGE SCALE GENOMIC DNA]</scope>
    <source>
        <tissue evidence="12">Leaves</tissue>
    </source>
</reference>
<dbReference type="PANTHER" id="PTHR45658">
    <property type="entry name" value="GATA TRANSCRIPTION FACTOR"/>
    <property type="match status" value="1"/>
</dbReference>
<keyword evidence="2" id="KW-0479">Metal-binding</keyword>
<keyword evidence="3 9" id="KW-0863">Zinc-finger</keyword>
<evidence type="ECO:0000256" key="2">
    <source>
        <dbReference type="ARBA" id="ARBA00022723"/>
    </source>
</evidence>
<dbReference type="Proteomes" id="UP000827721">
    <property type="component" value="Unassembled WGS sequence"/>
</dbReference>
<evidence type="ECO:0000259" key="11">
    <source>
        <dbReference type="PROSITE" id="PS50114"/>
    </source>
</evidence>
<gene>
    <name evidence="12" type="ORF">JRO89_XS08G0136700</name>
</gene>
<dbReference type="Gene3D" id="3.30.50.10">
    <property type="entry name" value="Erythroid Transcription Factor GATA-1, subunit A"/>
    <property type="match status" value="1"/>
</dbReference>
<keyword evidence="8" id="KW-0804">Transcription</keyword>
<protein>
    <recommendedName>
        <fullName evidence="11">GATA-type domain-containing protein</fullName>
    </recommendedName>
</protein>
<dbReference type="PROSITE" id="PS00344">
    <property type="entry name" value="GATA_ZN_FINGER_1"/>
    <property type="match status" value="1"/>
</dbReference>
<keyword evidence="5" id="KW-0805">Transcription regulation</keyword>
<feature type="region of interest" description="Disordered" evidence="10">
    <location>
        <begin position="205"/>
        <end position="274"/>
    </location>
</feature>
<proteinExistence type="inferred from homology"/>
<name>A0ABQ8HPP1_9ROSI</name>
<evidence type="ECO:0000256" key="7">
    <source>
        <dbReference type="ARBA" id="ARBA00023159"/>
    </source>
</evidence>
<dbReference type="InterPro" id="IPR013088">
    <property type="entry name" value="Znf_NHR/GATA"/>
</dbReference>
<feature type="region of interest" description="Disordered" evidence="10">
    <location>
        <begin position="290"/>
        <end position="322"/>
    </location>
</feature>